<dbReference type="RefSeq" id="WP_344015513.1">
    <property type="nucleotide sequence ID" value="NZ_BAAAIZ010000090.1"/>
</dbReference>
<accession>A0ABP4JY45</accession>
<name>A0ABP4JY45_9ACTN</name>
<keyword evidence="3" id="KW-1185">Reference proteome</keyword>
<protein>
    <submittedName>
        <fullName evidence="2">Uncharacterized protein</fullName>
    </submittedName>
</protein>
<evidence type="ECO:0000313" key="3">
    <source>
        <dbReference type="Proteomes" id="UP001500973"/>
    </source>
</evidence>
<comment type="caution">
    <text evidence="2">The sequence shown here is derived from an EMBL/GenBank/DDBJ whole genome shotgun (WGS) entry which is preliminary data.</text>
</comment>
<dbReference type="Proteomes" id="UP001500973">
    <property type="component" value="Unassembled WGS sequence"/>
</dbReference>
<evidence type="ECO:0000256" key="1">
    <source>
        <dbReference type="SAM" id="MobiDB-lite"/>
    </source>
</evidence>
<feature type="region of interest" description="Disordered" evidence="1">
    <location>
        <begin position="55"/>
        <end position="77"/>
    </location>
</feature>
<gene>
    <name evidence="2" type="ORF">GCM10009601_51310</name>
</gene>
<organism evidence="2 3">
    <name type="scientific">Streptomyces thermospinosisporus</name>
    <dbReference type="NCBI Taxonomy" id="161482"/>
    <lineage>
        <taxon>Bacteria</taxon>
        <taxon>Bacillati</taxon>
        <taxon>Actinomycetota</taxon>
        <taxon>Actinomycetes</taxon>
        <taxon>Kitasatosporales</taxon>
        <taxon>Streptomycetaceae</taxon>
        <taxon>Streptomyces</taxon>
    </lineage>
</organism>
<reference evidence="3" key="1">
    <citation type="journal article" date="2019" name="Int. J. Syst. Evol. Microbiol.">
        <title>The Global Catalogue of Microorganisms (GCM) 10K type strain sequencing project: providing services to taxonomists for standard genome sequencing and annotation.</title>
        <authorList>
            <consortium name="The Broad Institute Genomics Platform"/>
            <consortium name="The Broad Institute Genome Sequencing Center for Infectious Disease"/>
            <person name="Wu L."/>
            <person name="Ma J."/>
        </authorList>
    </citation>
    <scope>NUCLEOTIDE SEQUENCE [LARGE SCALE GENOMIC DNA]</scope>
    <source>
        <strain evidence="3">JCM 11756</strain>
    </source>
</reference>
<proteinExistence type="predicted"/>
<evidence type="ECO:0000313" key="2">
    <source>
        <dbReference type="EMBL" id="GAA1431732.1"/>
    </source>
</evidence>
<dbReference type="EMBL" id="BAAAIZ010000090">
    <property type="protein sequence ID" value="GAA1431732.1"/>
    <property type="molecule type" value="Genomic_DNA"/>
</dbReference>
<sequence>MNAPQPEDLAAMREEGDLVRYLLSLVGRTQTKPDTTSSEPAKPDYHIRRPGAWPCGTAATGPTPPPCTDCAPKEITR</sequence>